<organism evidence="2">
    <name type="scientific">viral metagenome</name>
    <dbReference type="NCBI Taxonomy" id="1070528"/>
    <lineage>
        <taxon>unclassified sequences</taxon>
        <taxon>metagenomes</taxon>
        <taxon>organismal metagenomes</taxon>
    </lineage>
</organism>
<proteinExistence type="predicted"/>
<protein>
    <submittedName>
        <fullName evidence="2">Uncharacterized protein</fullName>
    </submittedName>
</protein>
<evidence type="ECO:0000256" key="1">
    <source>
        <dbReference type="SAM" id="Coils"/>
    </source>
</evidence>
<accession>A0A6C0C8J8</accession>
<reference evidence="2" key="1">
    <citation type="journal article" date="2020" name="Nature">
        <title>Giant virus diversity and host interactions through global metagenomics.</title>
        <authorList>
            <person name="Schulz F."/>
            <person name="Roux S."/>
            <person name="Paez-Espino D."/>
            <person name="Jungbluth S."/>
            <person name="Walsh D.A."/>
            <person name="Denef V.J."/>
            <person name="McMahon K.D."/>
            <person name="Konstantinidis K.T."/>
            <person name="Eloe-Fadrosh E.A."/>
            <person name="Kyrpides N.C."/>
            <person name="Woyke T."/>
        </authorList>
    </citation>
    <scope>NUCLEOTIDE SEQUENCE</scope>
    <source>
        <strain evidence="2">GVMAG-M-3300020192-26</strain>
    </source>
</reference>
<name>A0A6C0C8J8_9ZZZZ</name>
<evidence type="ECO:0000313" key="2">
    <source>
        <dbReference type="EMBL" id="QHT01056.1"/>
    </source>
</evidence>
<keyword evidence="1" id="KW-0175">Coiled coil</keyword>
<dbReference type="AlphaFoldDB" id="A0A6C0C8J8"/>
<sequence length="148" mass="17295">MKKKVSYENIMIIYNTTIMETELRHLLDEISINYADTLNEHMTQKTKIKNYKEGIDKISEAKQMLKKMKEEIINIESHDQTYGQAERTKDFIELLQLPGFRFNEVVGAMNMLKIIANQLSMPAKIEECNIENNVMIESVDNQVDAYDQ</sequence>
<feature type="coiled-coil region" evidence="1">
    <location>
        <begin position="51"/>
        <end position="78"/>
    </location>
</feature>
<dbReference type="EMBL" id="MN739363">
    <property type="protein sequence ID" value="QHT01056.1"/>
    <property type="molecule type" value="Genomic_DNA"/>
</dbReference>